<dbReference type="InterPro" id="IPR016024">
    <property type="entry name" value="ARM-type_fold"/>
</dbReference>
<dbReference type="InterPro" id="IPR004830">
    <property type="entry name" value="LRR_variant"/>
</dbReference>
<comment type="caution">
    <text evidence="1">The sequence shown here is derived from an EMBL/GenBank/DDBJ whole genome shotgun (WGS) entry which is preliminary data.</text>
</comment>
<reference evidence="1 2" key="1">
    <citation type="submission" date="2019-04" db="EMBL/GenBank/DDBJ databases">
        <title>Comparative genomics of Aeromonas veronii strains pathogenic to fish.</title>
        <authorList>
            <person name="Cascarano M.C."/>
            <person name="Smyrli M."/>
            <person name="Katharios P."/>
        </authorList>
    </citation>
    <scope>NUCLEOTIDE SEQUENCE [LARGE SCALE GENOMIC DNA]</scope>
    <source>
        <strain evidence="1 2">XU1</strain>
    </source>
</reference>
<gene>
    <name evidence="1" type="ORF">E8Q35_12950</name>
</gene>
<accession>A0A4S5CKD9</accession>
<protein>
    <recommendedName>
        <fullName evidence="3">HEAT repeat domain-containing protein</fullName>
    </recommendedName>
</protein>
<organism evidence="1 2">
    <name type="scientific">Aeromonas veronii</name>
    <dbReference type="NCBI Taxonomy" id="654"/>
    <lineage>
        <taxon>Bacteria</taxon>
        <taxon>Pseudomonadati</taxon>
        <taxon>Pseudomonadota</taxon>
        <taxon>Gammaproteobacteria</taxon>
        <taxon>Aeromonadales</taxon>
        <taxon>Aeromonadaceae</taxon>
        <taxon>Aeromonas</taxon>
    </lineage>
</organism>
<dbReference type="Proteomes" id="UP000309618">
    <property type="component" value="Unassembled WGS sequence"/>
</dbReference>
<name>A0A4S5CKD9_AERVE</name>
<evidence type="ECO:0000313" key="2">
    <source>
        <dbReference type="Proteomes" id="UP000309618"/>
    </source>
</evidence>
<dbReference type="InterPro" id="IPR011989">
    <property type="entry name" value="ARM-like"/>
</dbReference>
<dbReference type="SUPFAM" id="SSF48371">
    <property type="entry name" value="ARM repeat"/>
    <property type="match status" value="1"/>
</dbReference>
<dbReference type="Gene3D" id="1.25.10.10">
    <property type="entry name" value="Leucine-rich Repeat Variant"/>
    <property type="match status" value="1"/>
</dbReference>
<sequence length="257" mass="28214">MNGMHRQQPEQPIIPDIQSEDNLNVRAAIAGNHNTPLSTLAFLSEDPIDLVRVNVALNSNCPVELLERLVVDPDIMVRKSAVAHPKVSGSLLESAFEKNEPYMRWSIASNPNCTSAMLERLAGDRETEATRFAVMGNPNAKIELLLQIVCFDEDRDVRDCCRDKLEALEPTKWKESVSAGLSLANAMECSINPDAVVPSGLSLGDTLLSAGLTNIYQTIQLAELEMKINKLGQDTPPETPENDAAIPDIQNSRRLTL</sequence>
<dbReference type="Pfam" id="PF01816">
    <property type="entry name" value="LRV"/>
    <property type="match status" value="1"/>
</dbReference>
<dbReference type="RefSeq" id="WP_136501906.1">
    <property type="nucleotide sequence ID" value="NZ_SSUX01000008.1"/>
</dbReference>
<evidence type="ECO:0008006" key="3">
    <source>
        <dbReference type="Google" id="ProtNLM"/>
    </source>
</evidence>
<dbReference type="EMBL" id="SSUX01000008">
    <property type="protein sequence ID" value="THJ45083.1"/>
    <property type="molecule type" value="Genomic_DNA"/>
</dbReference>
<evidence type="ECO:0000313" key="1">
    <source>
        <dbReference type="EMBL" id="THJ45083.1"/>
    </source>
</evidence>
<proteinExistence type="predicted"/>
<dbReference type="AlphaFoldDB" id="A0A4S5CKD9"/>